<organism evidence="1">
    <name type="scientific">Tanacetum cinerariifolium</name>
    <name type="common">Dalmatian daisy</name>
    <name type="synonym">Chrysanthemum cinerariifolium</name>
    <dbReference type="NCBI Taxonomy" id="118510"/>
    <lineage>
        <taxon>Eukaryota</taxon>
        <taxon>Viridiplantae</taxon>
        <taxon>Streptophyta</taxon>
        <taxon>Embryophyta</taxon>
        <taxon>Tracheophyta</taxon>
        <taxon>Spermatophyta</taxon>
        <taxon>Magnoliopsida</taxon>
        <taxon>eudicotyledons</taxon>
        <taxon>Gunneridae</taxon>
        <taxon>Pentapetalae</taxon>
        <taxon>asterids</taxon>
        <taxon>campanulids</taxon>
        <taxon>Asterales</taxon>
        <taxon>Asteraceae</taxon>
        <taxon>Asteroideae</taxon>
        <taxon>Anthemideae</taxon>
        <taxon>Anthemidinae</taxon>
        <taxon>Tanacetum</taxon>
    </lineage>
</organism>
<comment type="caution">
    <text evidence="1">The sequence shown here is derived from an EMBL/GenBank/DDBJ whole genome shotgun (WGS) entry which is preliminary data.</text>
</comment>
<name>A0A699KNZ5_TANCI</name>
<evidence type="ECO:0008006" key="2">
    <source>
        <dbReference type="Google" id="ProtNLM"/>
    </source>
</evidence>
<feature type="non-terminal residue" evidence="1">
    <location>
        <position position="159"/>
    </location>
</feature>
<sequence length="159" mass="18222">MHSQGTPVQANIVLRDAEYFDQLLQLKKAYRFTGFSCEPTDSWERTLPTKITLIFGKYLQAEEIATTDFLEHYFNFAAYNELSDRLAVKNSILTVGRIVTTRNATATRKTQRAIDIKNLSGNKIGFTLWDEMALNYNVCEYDSMEKPVIIAVSSCYINR</sequence>
<dbReference type="AlphaFoldDB" id="A0A699KNZ5"/>
<dbReference type="InterPro" id="IPR012340">
    <property type="entry name" value="NA-bd_OB-fold"/>
</dbReference>
<accession>A0A699KNZ5</accession>
<dbReference type="Gene3D" id="2.40.50.140">
    <property type="entry name" value="Nucleic acid-binding proteins"/>
    <property type="match status" value="1"/>
</dbReference>
<dbReference type="EMBL" id="BKCJ010536680">
    <property type="protein sequence ID" value="GFB02834.1"/>
    <property type="molecule type" value="Genomic_DNA"/>
</dbReference>
<evidence type="ECO:0000313" key="1">
    <source>
        <dbReference type="EMBL" id="GFB02834.1"/>
    </source>
</evidence>
<gene>
    <name evidence="1" type="ORF">Tci_674805</name>
</gene>
<reference evidence="1" key="1">
    <citation type="journal article" date="2019" name="Sci. Rep.">
        <title>Draft genome of Tanacetum cinerariifolium, the natural source of mosquito coil.</title>
        <authorList>
            <person name="Yamashiro T."/>
            <person name="Shiraishi A."/>
            <person name="Satake H."/>
            <person name="Nakayama K."/>
        </authorList>
    </citation>
    <scope>NUCLEOTIDE SEQUENCE</scope>
</reference>
<protein>
    <recommendedName>
        <fullName evidence="2">Nucleic acid-binding, OB-fold protein</fullName>
    </recommendedName>
</protein>
<proteinExistence type="predicted"/>